<evidence type="ECO:0000256" key="1">
    <source>
        <dbReference type="SAM" id="MobiDB-lite"/>
    </source>
</evidence>
<dbReference type="Proteomes" id="UP000007350">
    <property type="component" value="Unassembled WGS sequence"/>
</dbReference>
<comment type="caution">
    <text evidence="2">The sequence shown here is derived from an EMBL/GenBank/DDBJ whole genome shotgun (WGS) entry which is preliminary data.</text>
</comment>
<feature type="compositionally biased region" description="Basic and acidic residues" evidence="1">
    <location>
        <begin position="387"/>
        <end position="401"/>
    </location>
</feature>
<evidence type="ECO:0000313" key="3">
    <source>
        <dbReference type="Proteomes" id="UP000007350"/>
    </source>
</evidence>
<feature type="region of interest" description="Disordered" evidence="1">
    <location>
        <begin position="378"/>
        <end position="417"/>
    </location>
</feature>
<feature type="region of interest" description="Disordered" evidence="1">
    <location>
        <begin position="1"/>
        <end position="50"/>
    </location>
</feature>
<feature type="compositionally biased region" description="Low complexity" evidence="1">
    <location>
        <begin position="14"/>
        <end position="26"/>
    </location>
</feature>
<proteinExistence type="predicted"/>
<evidence type="ECO:0000313" key="2">
    <source>
        <dbReference type="EMBL" id="EKF35929.1"/>
    </source>
</evidence>
<feature type="region of interest" description="Disordered" evidence="1">
    <location>
        <begin position="129"/>
        <end position="194"/>
    </location>
</feature>
<reference evidence="2 3" key="1">
    <citation type="journal article" date="2012" name="BMC Genomics">
        <title>Comparative genomic analysis of human infective Trypanosoma cruzi lineages with the bat-restricted subspecies T. cruzi marinkellei.</title>
        <authorList>
            <person name="Franzen O."/>
            <person name="Talavera-Lopez C."/>
            <person name="Ochaya S."/>
            <person name="Butler C.E."/>
            <person name="Messenger L.A."/>
            <person name="Lewis M.D."/>
            <person name="Llewellyn M.S."/>
            <person name="Marinkelle C.J."/>
            <person name="Tyler K.M."/>
            <person name="Miles M.A."/>
            <person name="Andersson B."/>
        </authorList>
    </citation>
    <scope>NUCLEOTIDE SEQUENCE [LARGE SCALE GENOMIC DNA]</scope>
    <source>
        <strain evidence="2 3">B7</strain>
    </source>
</reference>
<feature type="region of interest" description="Disordered" evidence="1">
    <location>
        <begin position="603"/>
        <end position="630"/>
    </location>
</feature>
<gene>
    <name evidence="2" type="ORF">MOQ_002307</name>
</gene>
<organism evidence="2 3">
    <name type="scientific">Trypanosoma cruzi marinkellei</name>
    <dbReference type="NCBI Taxonomy" id="85056"/>
    <lineage>
        <taxon>Eukaryota</taxon>
        <taxon>Discoba</taxon>
        <taxon>Euglenozoa</taxon>
        <taxon>Kinetoplastea</taxon>
        <taxon>Metakinetoplastina</taxon>
        <taxon>Trypanosomatida</taxon>
        <taxon>Trypanosomatidae</taxon>
        <taxon>Trypanosoma</taxon>
        <taxon>Schizotrypanum</taxon>
    </lineage>
</organism>
<name>K2NDW6_TRYCR</name>
<dbReference type="EMBL" id="AHKC01008891">
    <property type="protein sequence ID" value="EKF35929.1"/>
    <property type="molecule type" value="Genomic_DNA"/>
</dbReference>
<feature type="compositionally biased region" description="Acidic residues" evidence="1">
    <location>
        <begin position="402"/>
        <end position="417"/>
    </location>
</feature>
<keyword evidence="3" id="KW-1185">Reference proteome</keyword>
<feature type="compositionally biased region" description="Polar residues" evidence="1">
    <location>
        <begin position="129"/>
        <end position="142"/>
    </location>
</feature>
<protein>
    <submittedName>
        <fullName evidence="2">Uncharacterized protein</fullName>
    </submittedName>
</protein>
<sequence>MMEIRQCESASGAKSSVLVPPVVPKSRGPSLPDGRRTPGGPPRSTPTRAASRYYCRRWRSAGECLPSSEGPQVARLIPKAVNGGSTAWGEKSSIVDSPWSFNFESVNEPATLHGDHASIVFELDPATDSGSKRLQMSVSTGPEENLRGTSDAMKATPLPGVLTPRTFQKSAGPNPATATTKSSPSHSPPSLHFHVVDNPVIYGDDDDAESLPSALPPPKPYPVVDVAATSQHGVNGTKLRLYGNVMNDTLVSPRGRSSIRGTHSMYTEGTVEKRIKPYTTSIEAGVPPPTLVSAPSPPPYILNPPAQSLLNEVNAWVDVIYRVEDKNCYKLYLGTTENALHDTQGELKTLATKHELVNKELYAAKARHVESLDGNQARKTPVAQVKGAEHRENTAFKRQKEEEEEEGEEKEMTPEEEEWRLEKGLLIAEKALLLQKRKELCYHLRRGTNIKNVAALVLSGRSSWSRSSGSAHDAASEIMAPSVSDLETIQLRLELKEAQVQLTKLVDSHRILQGARRTRTKEFEDEFVVLRQSATAAKQETEGHRGILEATLRKAEQLLEKCREKNEESLFLLLEQRVEEARGVLRPRDDKLLSNDGFRSRMSSIGRCSSTGSTSRRVSGPSVSPPFATPKMTAMAEQNSLQANVQ</sequence>
<dbReference type="AlphaFoldDB" id="K2NDW6"/>
<feature type="compositionally biased region" description="Low complexity" evidence="1">
    <location>
        <begin position="603"/>
        <end position="622"/>
    </location>
</feature>
<feature type="compositionally biased region" description="Low complexity" evidence="1">
    <location>
        <begin position="173"/>
        <end position="190"/>
    </location>
</feature>
<dbReference type="OrthoDB" id="248507at2759"/>
<accession>K2NDW6</accession>